<comment type="function">
    <text evidence="6">Catalyzes the conversion of GDP-D-mannose to GDP-4-dehydro-6-deoxy-D-mannose.</text>
</comment>
<dbReference type="GeneID" id="60256078"/>
<accession>A0A2V1ZPM8</accession>
<dbReference type="Proteomes" id="UP000245655">
    <property type="component" value="Unassembled WGS sequence"/>
</dbReference>
<gene>
    <name evidence="8" type="ORF">C8D84_1169</name>
</gene>
<evidence type="ECO:0000256" key="6">
    <source>
        <dbReference type="ARBA" id="ARBA00059383"/>
    </source>
</evidence>
<evidence type="ECO:0000313" key="9">
    <source>
        <dbReference type="Proteomes" id="UP000245655"/>
    </source>
</evidence>
<dbReference type="Pfam" id="PF16363">
    <property type="entry name" value="GDP_Man_Dehyd"/>
    <property type="match status" value="1"/>
</dbReference>
<dbReference type="InterPro" id="IPR036291">
    <property type="entry name" value="NAD(P)-bd_dom_sf"/>
</dbReference>
<dbReference type="AlphaFoldDB" id="A0A2V1ZPM8"/>
<dbReference type="EMBL" id="QGGM01000016">
    <property type="protein sequence ID" value="PWK06879.1"/>
    <property type="molecule type" value="Genomic_DNA"/>
</dbReference>
<evidence type="ECO:0000256" key="3">
    <source>
        <dbReference type="ARBA" id="ARBA00009263"/>
    </source>
</evidence>
<dbReference type="CDD" id="cd05260">
    <property type="entry name" value="GDP_MD_SDR_e"/>
    <property type="match status" value="1"/>
</dbReference>
<evidence type="ECO:0000256" key="5">
    <source>
        <dbReference type="ARBA" id="ARBA00023239"/>
    </source>
</evidence>
<keyword evidence="5" id="KW-0456">Lyase</keyword>
<feature type="domain" description="NAD(P)-binding" evidence="7">
    <location>
        <begin position="7"/>
        <end position="313"/>
    </location>
</feature>
<reference evidence="8 9" key="1">
    <citation type="submission" date="2018-05" db="EMBL/GenBank/DDBJ databases">
        <title>Genomic Encyclopedia of Type Strains, Phase IV (KMG-IV): sequencing the most valuable type-strain genomes for metagenomic binning, comparative biology and taxonomic classification.</title>
        <authorList>
            <person name="Goeker M."/>
        </authorList>
    </citation>
    <scope>NUCLEOTIDE SEQUENCE [LARGE SCALE GENOMIC DNA]</scope>
    <source>
        <strain evidence="8 9">DSM 7229</strain>
    </source>
</reference>
<dbReference type="InterPro" id="IPR006368">
    <property type="entry name" value="GDP_Man_deHydtase"/>
</dbReference>
<dbReference type="RefSeq" id="WP_109592319.1">
    <property type="nucleotide sequence ID" value="NZ_CAJGZY010000016.1"/>
</dbReference>
<dbReference type="EC" id="4.2.1.47" evidence="4"/>
<evidence type="ECO:0000256" key="1">
    <source>
        <dbReference type="ARBA" id="ARBA00000188"/>
    </source>
</evidence>
<proteinExistence type="inferred from homology"/>
<dbReference type="Gene3D" id="3.90.25.10">
    <property type="entry name" value="UDP-galactose 4-epimerase, domain 1"/>
    <property type="match status" value="1"/>
</dbReference>
<evidence type="ECO:0000313" key="8">
    <source>
        <dbReference type="EMBL" id="PWK06879.1"/>
    </source>
</evidence>
<dbReference type="Gene3D" id="3.40.50.720">
    <property type="entry name" value="NAD(P)-binding Rossmann-like Domain"/>
    <property type="match status" value="1"/>
</dbReference>
<evidence type="ECO:0000256" key="4">
    <source>
        <dbReference type="ARBA" id="ARBA00011989"/>
    </source>
</evidence>
<comment type="caution">
    <text evidence="8">The sequence shown here is derived from an EMBL/GenBank/DDBJ whole genome shotgun (WGS) entry which is preliminary data.</text>
</comment>
<dbReference type="SUPFAM" id="SSF51735">
    <property type="entry name" value="NAD(P)-binding Rossmann-fold domains"/>
    <property type="match status" value="1"/>
</dbReference>
<sequence length="319" mass="36150">MSQKIALICGMTGQDGSYLAHFLLNKGYSVWGTSRDATNSNNINLIRLNIVDKVKLITMDPLDFRSVLTTINQVEPDEIYYLAGQSSVGLSFDLPSETIQSIVLGTLNILEACRMSAKPVRLYQAGSSECYGDVGSAVADESFAFKPSSPYAVAKASAYWLIDNYRKSYDLYACTGILFNHESPLRPKRFVTQKIIESARAISESKIDKVTLGRIDINRDWGWAPEYVEAMWLMLQQDEPEDFIVATGQSYSLEEFIDIAFQSFGLKWQDHVVQSDEFYRPSDIVFSQANPKKINDKLGWYAKTMLPQIIENMIENQYW</sequence>
<dbReference type="PANTHER" id="PTHR43715">
    <property type="entry name" value="GDP-MANNOSE 4,6-DEHYDRATASE"/>
    <property type="match status" value="1"/>
</dbReference>
<organism evidence="8 9">
    <name type="scientific">Psychrobacter immobilis</name>
    <dbReference type="NCBI Taxonomy" id="498"/>
    <lineage>
        <taxon>Bacteria</taxon>
        <taxon>Pseudomonadati</taxon>
        <taxon>Pseudomonadota</taxon>
        <taxon>Gammaproteobacteria</taxon>
        <taxon>Moraxellales</taxon>
        <taxon>Moraxellaceae</taxon>
        <taxon>Psychrobacter</taxon>
    </lineage>
</organism>
<dbReference type="GO" id="GO:0042351">
    <property type="term" value="P:'de novo' GDP-L-fucose biosynthetic process"/>
    <property type="evidence" value="ECO:0007669"/>
    <property type="project" value="TreeGrafter"/>
</dbReference>
<dbReference type="PANTHER" id="PTHR43715:SF1">
    <property type="entry name" value="GDP-MANNOSE 4,6 DEHYDRATASE"/>
    <property type="match status" value="1"/>
</dbReference>
<comment type="similarity">
    <text evidence="3">Belongs to the NAD(P)-dependent epimerase/dehydratase family. GDP-mannose 4,6-dehydratase subfamily.</text>
</comment>
<comment type="catalytic activity">
    <reaction evidence="1">
        <text>GDP-alpha-D-mannose = GDP-4-dehydro-alpha-D-rhamnose + H2O</text>
        <dbReference type="Rhea" id="RHEA:23820"/>
        <dbReference type="ChEBI" id="CHEBI:15377"/>
        <dbReference type="ChEBI" id="CHEBI:57527"/>
        <dbReference type="ChEBI" id="CHEBI:57964"/>
        <dbReference type="EC" id="4.2.1.47"/>
    </reaction>
</comment>
<dbReference type="GO" id="GO:0008446">
    <property type="term" value="F:GDP-mannose 4,6-dehydratase activity"/>
    <property type="evidence" value="ECO:0007669"/>
    <property type="project" value="UniProtKB-EC"/>
</dbReference>
<name>A0A2V1ZPM8_PSYIM</name>
<evidence type="ECO:0000259" key="7">
    <source>
        <dbReference type="Pfam" id="PF16363"/>
    </source>
</evidence>
<dbReference type="FunFam" id="3.40.50.720:FF:000924">
    <property type="entry name" value="GDP-mannose 4,6 dehydratase"/>
    <property type="match status" value="1"/>
</dbReference>
<dbReference type="InterPro" id="IPR016040">
    <property type="entry name" value="NAD(P)-bd_dom"/>
</dbReference>
<protein>
    <recommendedName>
        <fullName evidence="4">GDP-mannose 4,6-dehydratase</fullName>
        <ecNumber evidence="4">4.2.1.47</ecNumber>
    </recommendedName>
</protein>
<keyword evidence="9" id="KW-1185">Reference proteome</keyword>
<evidence type="ECO:0000256" key="2">
    <source>
        <dbReference type="ARBA" id="ARBA00001937"/>
    </source>
</evidence>
<comment type="cofactor">
    <cofactor evidence="2">
        <name>NADP(+)</name>
        <dbReference type="ChEBI" id="CHEBI:58349"/>
    </cofactor>
</comment>